<feature type="non-terminal residue" evidence="1">
    <location>
        <position position="84"/>
    </location>
</feature>
<comment type="caution">
    <text evidence="1">The sequence shown here is derived from an EMBL/GenBank/DDBJ whole genome shotgun (WGS) entry which is preliminary data.</text>
</comment>
<name>A0A8T2XA32_POPDE</name>
<dbReference type="EMBL" id="JACEGQ020000014">
    <property type="protein sequence ID" value="KAH8489978.1"/>
    <property type="molecule type" value="Genomic_DNA"/>
</dbReference>
<dbReference type="Proteomes" id="UP000807159">
    <property type="component" value="Chromosome 14"/>
</dbReference>
<reference evidence="1" key="1">
    <citation type="journal article" date="2021" name="J. Hered.">
        <title>Genome Assembly of Salicaceae Populus deltoides (Eastern Cottonwood) I-69 Based on Nanopore Sequencing and Hi-C Technologies.</title>
        <authorList>
            <person name="Bai S."/>
            <person name="Wu H."/>
            <person name="Zhang J."/>
            <person name="Pan Z."/>
            <person name="Zhao W."/>
            <person name="Li Z."/>
            <person name="Tong C."/>
        </authorList>
    </citation>
    <scope>NUCLEOTIDE SEQUENCE</scope>
    <source>
        <tissue evidence="1">Leaf</tissue>
    </source>
</reference>
<gene>
    <name evidence="1" type="ORF">H0E87_025264</name>
</gene>
<feature type="non-terminal residue" evidence="1">
    <location>
        <position position="1"/>
    </location>
</feature>
<sequence>RYSPHVSSVFFWHGVSVSFSAAGQPTGDRWPNPLGVVSESREAIRGRAAVAVHTVLNREVTERCEATCRELPPQHATHHASGGN</sequence>
<accession>A0A8T2XA32</accession>
<organism evidence="1 2">
    <name type="scientific">Populus deltoides</name>
    <name type="common">Eastern poplar</name>
    <name type="synonym">Eastern cottonwood</name>
    <dbReference type="NCBI Taxonomy" id="3696"/>
    <lineage>
        <taxon>Eukaryota</taxon>
        <taxon>Viridiplantae</taxon>
        <taxon>Streptophyta</taxon>
        <taxon>Embryophyta</taxon>
        <taxon>Tracheophyta</taxon>
        <taxon>Spermatophyta</taxon>
        <taxon>Magnoliopsida</taxon>
        <taxon>eudicotyledons</taxon>
        <taxon>Gunneridae</taxon>
        <taxon>Pentapetalae</taxon>
        <taxon>rosids</taxon>
        <taxon>fabids</taxon>
        <taxon>Malpighiales</taxon>
        <taxon>Salicaceae</taxon>
        <taxon>Saliceae</taxon>
        <taxon>Populus</taxon>
    </lineage>
</organism>
<evidence type="ECO:0000313" key="1">
    <source>
        <dbReference type="EMBL" id="KAH8489978.1"/>
    </source>
</evidence>
<dbReference type="AlphaFoldDB" id="A0A8T2XA32"/>
<keyword evidence="2" id="KW-1185">Reference proteome</keyword>
<protein>
    <submittedName>
        <fullName evidence="1">Uncharacterized protein</fullName>
    </submittedName>
</protein>
<proteinExistence type="predicted"/>
<evidence type="ECO:0000313" key="2">
    <source>
        <dbReference type="Proteomes" id="UP000807159"/>
    </source>
</evidence>